<dbReference type="OrthoDB" id="10448030at2759"/>
<dbReference type="EMBL" id="JARH01000788">
    <property type="protein sequence ID" value="EXF76849.1"/>
    <property type="molecule type" value="Genomic_DNA"/>
</dbReference>
<evidence type="ECO:0000313" key="1">
    <source>
        <dbReference type="EMBL" id="EXF76849.1"/>
    </source>
</evidence>
<name>A0A010RGB1_9PEZI</name>
<dbReference type="AlphaFoldDB" id="A0A010RGB1"/>
<reference evidence="1 2" key="1">
    <citation type="submission" date="2014-02" db="EMBL/GenBank/DDBJ databases">
        <title>The genome sequence of Colletotrichum fioriniae PJ7.</title>
        <authorList>
            <person name="Baroncelli R."/>
            <person name="Thon M.R."/>
        </authorList>
    </citation>
    <scope>NUCLEOTIDE SEQUENCE [LARGE SCALE GENOMIC DNA]</scope>
    <source>
        <strain evidence="1 2">PJ7</strain>
    </source>
</reference>
<organism evidence="1 2">
    <name type="scientific">Colletotrichum fioriniae PJ7</name>
    <dbReference type="NCBI Taxonomy" id="1445577"/>
    <lineage>
        <taxon>Eukaryota</taxon>
        <taxon>Fungi</taxon>
        <taxon>Dikarya</taxon>
        <taxon>Ascomycota</taxon>
        <taxon>Pezizomycotina</taxon>
        <taxon>Sordariomycetes</taxon>
        <taxon>Hypocreomycetidae</taxon>
        <taxon>Glomerellales</taxon>
        <taxon>Glomerellaceae</taxon>
        <taxon>Colletotrichum</taxon>
        <taxon>Colletotrichum acutatum species complex</taxon>
    </lineage>
</organism>
<evidence type="ECO:0000313" key="2">
    <source>
        <dbReference type="Proteomes" id="UP000020467"/>
    </source>
</evidence>
<dbReference type="Proteomes" id="UP000020467">
    <property type="component" value="Unassembled WGS sequence"/>
</dbReference>
<sequence>MLPRLMTAGFLREKKPGSVRRIHVPRKAGWSQAGECKVPLRATSMKHWWMLKSLNTALTRRGIWVAALGKVGRIDLAKRNHPMRVRLNATDIANYALVNVTLQGISDNSRSNIVETWRPLQEWESVRLALLSPCGNGRNPTQTSELLQFPSQSCALAIRHCLVRQRTMMFQWSGFTSQIHQPDATHIVIQEFDVSYAVQRLETAVASRREATPKQQTQKGYLGALACLPQWRRGVEGQQRAGCTKIKSRAGPFRILAIDWMEYASRERYRDVPKNPPARIGMASQTRDSVTPLGSWNSIWAVLILRNSMFLPRVVAGGRTAVPKEDLEPPAHLVVSASRTCLTRLSCPDPVLGHDATNKMLTRIAILRQGGRNSNISGRHEDMDRYRFSLLPVYDPITFEEAQAPSYGSRSLYPVNSATHTPGTAWNSAIWGDCRTSNVMSNL</sequence>
<dbReference type="KEGG" id="cfj:CFIO01_09456"/>
<proteinExistence type="predicted"/>
<accession>A0A010RGB1</accession>
<keyword evidence="2" id="KW-1185">Reference proteome</keyword>
<protein>
    <submittedName>
        <fullName evidence="1">Uncharacterized protein</fullName>
    </submittedName>
</protein>
<dbReference type="HOGENOM" id="CLU_618216_0_0_1"/>
<comment type="caution">
    <text evidence="1">The sequence shown here is derived from an EMBL/GenBank/DDBJ whole genome shotgun (WGS) entry which is preliminary data.</text>
</comment>
<gene>
    <name evidence="1" type="ORF">CFIO01_09456</name>
</gene>